<dbReference type="InterPro" id="IPR049625">
    <property type="entry name" value="Glyco_transf_61_cat"/>
</dbReference>
<accession>A0AAE4Y906</accession>
<keyword evidence="4" id="KW-1185">Reference proteome</keyword>
<feature type="compositionally biased region" description="Basic and acidic residues" evidence="1">
    <location>
        <begin position="422"/>
        <end position="437"/>
    </location>
</feature>
<reference evidence="3" key="1">
    <citation type="submission" date="2020-01" db="EMBL/GenBank/DDBJ databases">
        <authorList>
            <person name="Chen W.-M."/>
        </authorList>
    </citation>
    <scope>NUCLEOTIDE SEQUENCE</scope>
    <source>
        <strain evidence="3">CYK-10</strain>
    </source>
</reference>
<name>A0AAE4Y906_9RHOB</name>
<evidence type="ECO:0000256" key="1">
    <source>
        <dbReference type="SAM" id="MobiDB-lite"/>
    </source>
</evidence>
<dbReference type="AlphaFoldDB" id="A0AAE4Y906"/>
<gene>
    <name evidence="3" type="ORF">GV832_07460</name>
</gene>
<dbReference type="Pfam" id="PF04577">
    <property type="entry name" value="Glyco_transf_61"/>
    <property type="match status" value="1"/>
</dbReference>
<dbReference type="EMBL" id="JAABNR010000006">
    <property type="protein sequence ID" value="NBZ87414.1"/>
    <property type="molecule type" value="Genomic_DNA"/>
</dbReference>
<feature type="region of interest" description="Disordered" evidence="1">
    <location>
        <begin position="400"/>
        <end position="437"/>
    </location>
</feature>
<protein>
    <submittedName>
        <fullName evidence="3">DUF563 domain-containing protein</fullName>
    </submittedName>
</protein>
<evidence type="ECO:0000259" key="2">
    <source>
        <dbReference type="Pfam" id="PF04577"/>
    </source>
</evidence>
<sequence length="437" mass="48454">MVEVVKKTRVLTDATQSPRPEGGWSHAIRTVKDAVIATSTLQDLVQPAGVFDAKGDFVHESVLWRGRALMVPPETMPEPVETLPGRWLWAGVLLNHFGHFLVESSGRLWGIDAVQGKLDGVIFISKRDADEEGEALELSAFHQGFMRLLGLDLPFKVVTQPTRVEVLEVPGQGFGIGALASGIAPFRQFIRSRFAKDIAPEGPEKLYISRSGLSAVRGGILHEERIEELLSPQGYEVFHPQKHPMEVQIARYKAAKQIVSLDGSALHLLAMVGREDQQVAMIKRRDSGASTSIVAHLTGFTGRAPEVIDVIKQDWVRSDRKKADRTSIGELDFARLAGELVARGFLPQGITAEALSPRQAERAIIQVEKDLRRRNLTFRPVPRGVDPATIPLPLRATLSRSEMKEAKRQRQAEEAPNPLNARRMERINRRSVKDAAE</sequence>
<dbReference type="Proteomes" id="UP001193501">
    <property type="component" value="Unassembled WGS sequence"/>
</dbReference>
<organism evidence="3 4">
    <name type="scientific">Stagnihabitans tardus</name>
    <dbReference type="NCBI Taxonomy" id="2699202"/>
    <lineage>
        <taxon>Bacteria</taxon>
        <taxon>Pseudomonadati</taxon>
        <taxon>Pseudomonadota</taxon>
        <taxon>Alphaproteobacteria</taxon>
        <taxon>Rhodobacterales</taxon>
        <taxon>Paracoccaceae</taxon>
        <taxon>Stagnihabitans</taxon>
    </lineage>
</organism>
<proteinExistence type="predicted"/>
<feature type="compositionally biased region" description="Basic and acidic residues" evidence="1">
    <location>
        <begin position="401"/>
        <end position="413"/>
    </location>
</feature>
<dbReference type="GO" id="GO:0016757">
    <property type="term" value="F:glycosyltransferase activity"/>
    <property type="evidence" value="ECO:0007669"/>
    <property type="project" value="InterPro"/>
</dbReference>
<evidence type="ECO:0000313" key="4">
    <source>
        <dbReference type="Proteomes" id="UP001193501"/>
    </source>
</evidence>
<dbReference type="RefSeq" id="WP_168774232.1">
    <property type="nucleotide sequence ID" value="NZ_JAABNR010000006.1"/>
</dbReference>
<feature type="domain" description="Glycosyltransferase 61 catalytic" evidence="2">
    <location>
        <begin position="97"/>
        <end position="270"/>
    </location>
</feature>
<evidence type="ECO:0000313" key="3">
    <source>
        <dbReference type="EMBL" id="NBZ87414.1"/>
    </source>
</evidence>
<comment type="caution">
    <text evidence="3">The sequence shown here is derived from an EMBL/GenBank/DDBJ whole genome shotgun (WGS) entry which is preliminary data.</text>
</comment>